<evidence type="ECO:0000256" key="1">
    <source>
        <dbReference type="SAM" id="Phobius"/>
    </source>
</evidence>
<reference evidence="3" key="1">
    <citation type="journal article" date="2019" name="Int. J. Syst. Evol. Microbiol.">
        <title>The Global Catalogue of Microorganisms (GCM) 10K type strain sequencing project: providing services to taxonomists for standard genome sequencing and annotation.</title>
        <authorList>
            <consortium name="The Broad Institute Genomics Platform"/>
            <consortium name="The Broad Institute Genome Sequencing Center for Infectious Disease"/>
            <person name="Wu L."/>
            <person name="Ma J."/>
        </authorList>
    </citation>
    <scope>NUCLEOTIDE SEQUENCE [LARGE SCALE GENOMIC DNA]</scope>
    <source>
        <strain evidence="3">CCUG 54356</strain>
    </source>
</reference>
<keyword evidence="3" id="KW-1185">Reference proteome</keyword>
<keyword evidence="1" id="KW-0812">Transmembrane</keyword>
<sequence>MSFENSAIGGTKEKERKSFSSLKSVWAVIIGAASFMVAGYWGLMIKDVLPQAIDATNKDGFSLVALGVWTLIGFFGVLIWVFGCIAARCHTVLYERWFK</sequence>
<dbReference type="Proteomes" id="UP001597264">
    <property type="component" value="Unassembled WGS sequence"/>
</dbReference>
<accession>A0ABW3UBH5</accession>
<gene>
    <name evidence="2" type="ORF">ACFQ2X_13185</name>
</gene>
<evidence type="ECO:0000313" key="3">
    <source>
        <dbReference type="Proteomes" id="UP001597264"/>
    </source>
</evidence>
<feature type="transmembrane region" description="Helical" evidence="1">
    <location>
        <begin position="24"/>
        <end position="43"/>
    </location>
</feature>
<name>A0ABW3UBH5_9GAMM</name>
<dbReference type="EMBL" id="JBHTLR010000016">
    <property type="protein sequence ID" value="MFD1217562.1"/>
    <property type="molecule type" value="Genomic_DNA"/>
</dbReference>
<dbReference type="RefSeq" id="WP_230436588.1">
    <property type="nucleotide sequence ID" value="NZ_CP087715.1"/>
</dbReference>
<evidence type="ECO:0000313" key="2">
    <source>
        <dbReference type="EMBL" id="MFD1217562.1"/>
    </source>
</evidence>
<proteinExistence type="predicted"/>
<organism evidence="2 3">
    <name type="scientific">Microbulbifer celer</name>
    <dbReference type="NCBI Taxonomy" id="435905"/>
    <lineage>
        <taxon>Bacteria</taxon>
        <taxon>Pseudomonadati</taxon>
        <taxon>Pseudomonadota</taxon>
        <taxon>Gammaproteobacteria</taxon>
        <taxon>Cellvibrionales</taxon>
        <taxon>Microbulbiferaceae</taxon>
        <taxon>Microbulbifer</taxon>
    </lineage>
</organism>
<feature type="transmembrane region" description="Helical" evidence="1">
    <location>
        <begin position="63"/>
        <end position="87"/>
    </location>
</feature>
<comment type="caution">
    <text evidence="2">The sequence shown here is derived from an EMBL/GenBank/DDBJ whole genome shotgun (WGS) entry which is preliminary data.</text>
</comment>
<keyword evidence="1" id="KW-1133">Transmembrane helix</keyword>
<keyword evidence="1" id="KW-0472">Membrane</keyword>
<protein>
    <submittedName>
        <fullName evidence="2">Uncharacterized protein</fullName>
    </submittedName>
</protein>